<dbReference type="Pfam" id="PF00931">
    <property type="entry name" value="NB-ARC"/>
    <property type="match status" value="1"/>
</dbReference>
<dbReference type="NCBIfam" id="NF040586">
    <property type="entry name" value="FxSxx_TPR"/>
    <property type="match status" value="1"/>
</dbReference>
<evidence type="ECO:0000256" key="1">
    <source>
        <dbReference type="SAM" id="MobiDB-lite"/>
    </source>
</evidence>
<dbReference type="InterPro" id="IPR035897">
    <property type="entry name" value="Toll_tir_struct_dom_sf"/>
</dbReference>
<accession>A0ABN2BD74</accession>
<dbReference type="InterPro" id="IPR000157">
    <property type="entry name" value="TIR_dom"/>
</dbReference>
<dbReference type="SUPFAM" id="SSF52540">
    <property type="entry name" value="P-loop containing nucleoside triphosphate hydrolases"/>
    <property type="match status" value="1"/>
</dbReference>
<protein>
    <recommendedName>
        <fullName evidence="2">TIR domain-containing protein</fullName>
    </recommendedName>
</protein>
<dbReference type="Pfam" id="PF13676">
    <property type="entry name" value="TIR_2"/>
    <property type="match status" value="1"/>
</dbReference>
<keyword evidence="4" id="KW-1185">Reference proteome</keyword>
<comment type="caution">
    <text evidence="3">The sequence shown here is derived from an EMBL/GenBank/DDBJ whole genome shotgun (WGS) entry which is preliminary data.</text>
</comment>
<dbReference type="PROSITE" id="PS50104">
    <property type="entry name" value="TIR"/>
    <property type="match status" value="1"/>
</dbReference>
<gene>
    <name evidence="3" type="ORF">GCM10009827_065840</name>
</gene>
<organism evidence="3 4">
    <name type="scientific">Dactylosporangium maewongense</name>
    <dbReference type="NCBI Taxonomy" id="634393"/>
    <lineage>
        <taxon>Bacteria</taxon>
        <taxon>Bacillati</taxon>
        <taxon>Actinomycetota</taxon>
        <taxon>Actinomycetes</taxon>
        <taxon>Micromonosporales</taxon>
        <taxon>Micromonosporaceae</taxon>
        <taxon>Dactylosporangium</taxon>
    </lineage>
</organism>
<dbReference type="SUPFAM" id="SSF52200">
    <property type="entry name" value="Toll/Interleukin receptor TIR domain"/>
    <property type="match status" value="1"/>
</dbReference>
<feature type="region of interest" description="Disordered" evidence="1">
    <location>
        <begin position="159"/>
        <end position="183"/>
    </location>
</feature>
<dbReference type="SMART" id="SM00255">
    <property type="entry name" value="TIR"/>
    <property type="match status" value="1"/>
</dbReference>
<sequence>MAVSPVGLIAADGGSESLVGVTSEDGSSAEWDFFVSYTQADRAWAEWIAWELEEDGHRVLVQAWDFVPGSNWMQGMQGGLTRAERTIAVLSNAYLASVYGGLEWQAAIAADPSGTERKLLTVRVEDCDRPGLLGLVVGIDLFDIAEAKTKARLRQMVTRAAAGRAKPSQRPPFPPASRAMPQQARFPGALPEQWNVPARNPHFTGREPALNSLAAGLTAGRTVTVTAVRGMGGVGKTQLANEYAHRHATDYDLVWWIAAEQPTLIPDQFTALATQLGLDPPPDTDALRAEVHQALRRVPGWLLIFDNADAVDDLRPWLPNAPLPPGIPGHILITTRRAGFTALGQVHDLDVVDHVEAVQLMRARLPHLDTASATSIADELGRLPLALEQAAAYIDQSAMPAHDYLTLLKTRAQQMYGRGRPASRDDTLATLWDLSFDRIAATNPAALQLLALCAYLAPVPIPLDLFTNHPDLLPDPLQTATTDPLAFNDTLATIVDHSLAKRTPNGLQLHRLVQGALRHRFPAQPATP</sequence>
<dbReference type="EMBL" id="BAAAQD010000014">
    <property type="protein sequence ID" value="GAA1537797.1"/>
    <property type="molecule type" value="Genomic_DNA"/>
</dbReference>
<dbReference type="PANTHER" id="PTHR35205">
    <property type="entry name" value="NB-ARC AND TPR DOMAIN PROTEIN"/>
    <property type="match status" value="1"/>
</dbReference>
<proteinExistence type="predicted"/>
<evidence type="ECO:0000259" key="2">
    <source>
        <dbReference type="PROSITE" id="PS50104"/>
    </source>
</evidence>
<evidence type="ECO:0000313" key="4">
    <source>
        <dbReference type="Proteomes" id="UP001501470"/>
    </source>
</evidence>
<dbReference type="PANTHER" id="PTHR35205:SF1">
    <property type="entry name" value="ZU5 DOMAIN-CONTAINING PROTEIN"/>
    <property type="match status" value="1"/>
</dbReference>
<dbReference type="Gene3D" id="3.40.50.300">
    <property type="entry name" value="P-loop containing nucleotide triphosphate hydrolases"/>
    <property type="match status" value="1"/>
</dbReference>
<dbReference type="Proteomes" id="UP001501470">
    <property type="component" value="Unassembled WGS sequence"/>
</dbReference>
<reference evidence="3 4" key="1">
    <citation type="journal article" date="2019" name="Int. J. Syst. Evol. Microbiol.">
        <title>The Global Catalogue of Microorganisms (GCM) 10K type strain sequencing project: providing services to taxonomists for standard genome sequencing and annotation.</title>
        <authorList>
            <consortium name="The Broad Institute Genomics Platform"/>
            <consortium name="The Broad Institute Genome Sequencing Center for Infectious Disease"/>
            <person name="Wu L."/>
            <person name="Ma J."/>
        </authorList>
    </citation>
    <scope>NUCLEOTIDE SEQUENCE [LARGE SCALE GENOMIC DNA]</scope>
    <source>
        <strain evidence="3 4">JCM 15933</strain>
    </source>
</reference>
<feature type="domain" description="TIR" evidence="2">
    <location>
        <begin position="29"/>
        <end position="157"/>
    </location>
</feature>
<name>A0ABN2BD74_9ACTN</name>
<dbReference type="InterPro" id="IPR002182">
    <property type="entry name" value="NB-ARC"/>
</dbReference>
<evidence type="ECO:0000313" key="3">
    <source>
        <dbReference type="EMBL" id="GAA1537797.1"/>
    </source>
</evidence>
<dbReference type="InterPro" id="IPR027417">
    <property type="entry name" value="P-loop_NTPase"/>
</dbReference>
<dbReference type="Gene3D" id="3.40.50.10140">
    <property type="entry name" value="Toll/interleukin-1 receptor homology (TIR) domain"/>
    <property type="match status" value="1"/>
</dbReference>